<feature type="transmembrane region" description="Helical" evidence="2">
    <location>
        <begin position="221"/>
        <end position="239"/>
    </location>
</feature>
<feature type="transmembrane region" description="Helical" evidence="2">
    <location>
        <begin position="169"/>
        <end position="191"/>
    </location>
</feature>
<sequence>MDSLTLNAREEIRWPEIPYPAGDNDTDTVFSGNHFNLTVLTDYEYRVYENGTISNGSKCYLTFEPYTFVDLIGINGTFVNGTSCHTAIEPIGARSLTGIIMAALFGVTLVLVLTCLAKHGRQYLPREKRFYPIGRRWQWYWACWVCACALISLFMNIDVDRFRVQGLPLIVTVFFWYLMCMGTMALTWEAVRHWASWLERQYLDPDPFALREDDRRAKVEFYLPLWFYLLFWMNFFLVIPRNWSFVQKQNSPEQEAVVAEPSATSVRFKVGGFFLVAAWLTICFSLRHSIKHYKPRNRGIVNRTFGLFQAIPLRFLLIVPLSLSVVAYQVLISFDYKYSLMRADGPVGVIYGWGYGSQLVILWVQIAYGFASPNEDKELIRQRRVRGDTLDRDLGIVRRPAWWRRVKGEHLVGTFRDKLLRNVQEVGQGKGAAVGRREEGDMERNIREDMQREARDEDGGYEMRSYGSSKGEQNPRVDRAGVGSLSRSPTTTLAADPESHRVLTMASGLLFPDPDEAQRREREAEAERQRRLAFIQEDGPPPPSYYDSAYDRGRANSSAGRPGSSERSNSTATTQSINAPPTQIRSMLDI</sequence>
<dbReference type="Pfam" id="PF10361">
    <property type="entry name" value="DUF2434"/>
    <property type="match status" value="1"/>
</dbReference>
<keyword evidence="4" id="KW-1185">Reference proteome</keyword>
<evidence type="ECO:0000313" key="4">
    <source>
        <dbReference type="Proteomes" id="UP000029964"/>
    </source>
</evidence>
<feature type="transmembrane region" description="Helical" evidence="2">
    <location>
        <begin position="138"/>
        <end position="157"/>
    </location>
</feature>
<dbReference type="Proteomes" id="UP000029964">
    <property type="component" value="Unassembled WGS sequence"/>
</dbReference>
<keyword evidence="2" id="KW-0812">Transmembrane</keyword>
<keyword evidence="2" id="KW-1133">Transmembrane helix</keyword>
<dbReference type="InterPro" id="IPR018830">
    <property type="entry name" value="DUF2434"/>
</dbReference>
<feature type="compositionally biased region" description="Polar residues" evidence="1">
    <location>
        <begin position="555"/>
        <end position="590"/>
    </location>
</feature>
<feature type="transmembrane region" description="Helical" evidence="2">
    <location>
        <begin position="96"/>
        <end position="117"/>
    </location>
</feature>
<dbReference type="AlphaFoldDB" id="A0A086T8N5"/>
<feature type="compositionally biased region" description="Basic and acidic residues" evidence="1">
    <location>
        <begin position="435"/>
        <end position="458"/>
    </location>
</feature>
<feature type="transmembrane region" description="Helical" evidence="2">
    <location>
        <begin position="350"/>
        <end position="371"/>
    </location>
</feature>
<feature type="compositionally biased region" description="Basic and acidic residues" evidence="1">
    <location>
        <begin position="516"/>
        <end position="530"/>
    </location>
</feature>
<evidence type="ECO:0000313" key="3">
    <source>
        <dbReference type="EMBL" id="KFH45717.1"/>
    </source>
</evidence>
<feature type="transmembrane region" description="Helical" evidence="2">
    <location>
        <begin position="311"/>
        <end position="330"/>
    </location>
</feature>
<proteinExistence type="predicted"/>
<organism evidence="3 4">
    <name type="scientific">Hapsidospora chrysogenum (strain ATCC 11550 / CBS 779.69 / DSM 880 / IAM 14645 / JCM 23072 / IMI 49137)</name>
    <name type="common">Acremonium chrysogenum</name>
    <dbReference type="NCBI Taxonomy" id="857340"/>
    <lineage>
        <taxon>Eukaryota</taxon>
        <taxon>Fungi</taxon>
        <taxon>Dikarya</taxon>
        <taxon>Ascomycota</taxon>
        <taxon>Pezizomycotina</taxon>
        <taxon>Sordariomycetes</taxon>
        <taxon>Hypocreomycetidae</taxon>
        <taxon>Hypocreales</taxon>
        <taxon>Bionectriaceae</taxon>
        <taxon>Hapsidospora</taxon>
    </lineage>
</organism>
<keyword evidence="2" id="KW-0472">Membrane</keyword>
<dbReference type="HOGENOM" id="CLU_033097_0_0_1"/>
<dbReference type="OrthoDB" id="5308502at2759"/>
<gene>
    <name evidence="3" type="ORF">ACRE_034650</name>
</gene>
<name>A0A086T8N5_HAPC1</name>
<protein>
    <submittedName>
        <fullName evidence="3">Uncharacterized protein</fullName>
    </submittedName>
</protein>
<feature type="transmembrane region" description="Helical" evidence="2">
    <location>
        <begin position="270"/>
        <end position="290"/>
    </location>
</feature>
<feature type="region of interest" description="Disordered" evidence="1">
    <location>
        <begin position="430"/>
        <end position="590"/>
    </location>
</feature>
<accession>A0A086T8N5</accession>
<evidence type="ECO:0000256" key="1">
    <source>
        <dbReference type="SAM" id="MobiDB-lite"/>
    </source>
</evidence>
<reference evidence="4" key="1">
    <citation type="journal article" date="2014" name="Genome Announc.">
        <title>Genome sequence and annotation of Acremonium chrysogenum, producer of the beta-lactam antibiotic cephalosporin C.</title>
        <authorList>
            <person name="Terfehr D."/>
            <person name="Dahlmann T.A."/>
            <person name="Specht T."/>
            <person name="Zadra I."/>
            <person name="Kuernsteiner H."/>
            <person name="Kueck U."/>
        </authorList>
    </citation>
    <scope>NUCLEOTIDE SEQUENCE [LARGE SCALE GENOMIC DNA]</scope>
    <source>
        <strain evidence="4">ATCC 11550 / CBS 779.69 / DSM 880 / IAM 14645 / JCM 23072 / IMI 49137</strain>
    </source>
</reference>
<dbReference type="EMBL" id="JPKY01000028">
    <property type="protein sequence ID" value="KFH45717.1"/>
    <property type="molecule type" value="Genomic_DNA"/>
</dbReference>
<dbReference type="STRING" id="857340.A0A086T8N5"/>
<comment type="caution">
    <text evidence="3">The sequence shown here is derived from an EMBL/GenBank/DDBJ whole genome shotgun (WGS) entry which is preliminary data.</text>
</comment>
<evidence type="ECO:0000256" key="2">
    <source>
        <dbReference type="SAM" id="Phobius"/>
    </source>
</evidence>